<evidence type="ECO:0000259" key="11">
    <source>
        <dbReference type="Pfam" id="PF00155"/>
    </source>
</evidence>
<evidence type="ECO:0000313" key="12">
    <source>
        <dbReference type="EMBL" id="KOS14021.1"/>
    </source>
</evidence>
<dbReference type="GO" id="GO:0000105">
    <property type="term" value="P:L-histidine biosynthetic process"/>
    <property type="evidence" value="ECO:0007669"/>
    <property type="project" value="UniProtKB-KW"/>
</dbReference>
<reference evidence="12 13" key="1">
    <citation type="submission" date="2015-07" db="EMBL/GenBank/DDBJ databases">
        <title>Draft Genome Sequence of Malassezia furfur CBS1878 and Malassezia pachydermatis CBS1879.</title>
        <authorList>
            <person name="Triana S."/>
            <person name="Ohm R."/>
            <person name="Gonzalez A."/>
            <person name="DeCock H."/>
            <person name="Restrepo S."/>
            <person name="Celis A."/>
        </authorList>
    </citation>
    <scope>NUCLEOTIDE SEQUENCE [LARGE SCALE GENOMIC DNA]</scope>
    <source>
        <strain evidence="12 13">CBS 1879</strain>
    </source>
</reference>
<evidence type="ECO:0000256" key="4">
    <source>
        <dbReference type="ARBA" id="ARBA00022576"/>
    </source>
</evidence>
<dbReference type="InterPro" id="IPR005861">
    <property type="entry name" value="HisP_aminotrans"/>
</dbReference>
<name>A0A0M8MUS6_9BASI</name>
<comment type="pathway">
    <text evidence="2">Amino-acid biosynthesis; L-histidine biosynthesis; L-histidine from 5-phospho-alpha-D-ribose 1-diphosphate: step 7/9.</text>
</comment>
<dbReference type="InterPro" id="IPR015422">
    <property type="entry name" value="PyrdxlP-dep_Trfase_small"/>
</dbReference>
<dbReference type="GeneID" id="28730478"/>
<evidence type="ECO:0000256" key="5">
    <source>
        <dbReference type="ARBA" id="ARBA00022605"/>
    </source>
</evidence>
<evidence type="ECO:0000256" key="6">
    <source>
        <dbReference type="ARBA" id="ARBA00022679"/>
    </source>
</evidence>
<keyword evidence="7" id="KW-0663">Pyridoxal phosphate</keyword>
<evidence type="ECO:0000313" key="13">
    <source>
        <dbReference type="Proteomes" id="UP000037751"/>
    </source>
</evidence>
<keyword evidence="6 12" id="KW-0808">Transferase</keyword>
<dbReference type="NCBIfam" id="TIGR01141">
    <property type="entry name" value="hisC"/>
    <property type="match status" value="1"/>
</dbReference>
<dbReference type="InterPro" id="IPR015421">
    <property type="entry name" value="PyrdxlP-dep_Trfase_major"/>
</dbReference>
<evidence type="ECO:0000256" key="7">
    <source>
        <dbReference type="ARBA" id="ARBA00022898"/>
    </source>
</evidence>
<accession>A0A0M8MUS6</accession>
<dbReference type="Gene3D" id="3.40.640.10">
    <property type="entry name" value="Type I PLP-dependent aspartate aminotransferase-like (Major domain)"/>
    <property type="match status" value="1"/>
</dbReference>
<dbReference type="Gene3D" id="3.90.1150.10">
    <property type="entry name" value="Aspartate Aminotransferase, domain 1"/>
    <property type="match status" value="1"/>
</dbReference>
<evidence type="ECO:0000256" key="2">
    <source>
        <dbReference type="ARBA" id="ARBA00005011"/>
    </source>
</evidence>
<evidence type="ECO:0000256" key="1">
    <source>
        <dbReference type="ARBA" id="ARBA00001933"/>
    </source>
</evidence>
<dbReference type="VEuPathDB" id="FungiDB:Malapachy_4147"/>
<dbReference type="AlphaFoldDB" id="A0A0M8MUS6"/>
<comment type="caution">
    <text evidence="12">The sequence shown here is derived from an EMBL/GenBank/DDBJ whole genome shotgun (WGS) entry which is preliminary data.</text>
</comment>
<comment type="catalytic activity">
    <reaction evidence="10">
        <text>L-histidinol phosphate + 2-oxoglutarate = 3-(imidazol-4-yl)-2-oxopropyl phosphate + L-glutamate</text>
        <dbReference type="Rhea" id="RHEA:23744"/>
        <dbReference type="ChEBI" id="CHEBI:16810"/>
        <dbReference type="ChEBI" id="CHEBI:29985"/>
        <dbReference type="ChEBI" id="CHEBI:57766"/>
        <dbReference type="ChEBI" id="CHEBI:57980"/>
        <dbReference type="EC" id="2.6.1.9"/>
    </reaction>
</comment>
<feature type="domain" description="Aminotransferase class I/classII large" evidence="11">
    <location>
        <begin position="49"/>
        <end position="400"/>
    </location>
</feature>
<dbReference type="OrthoDB" id="2015537at2759"/>
<dbReference type="HAMAP" id="MF_01023">
    <property type="entry name" value="HisC_aminotrans_2"/>
    <property type="match status" value="1"/>
</dbReference>
<dbReference type="EC" id="2.6.1.9" evidence="3"/>
<dbReference type="GO" id="GO:0030170">
    <property type="term" value="F:pyridoxal phosphate binding"/>
    <property type="evidence" value="ECO:0007669"/>
    <property type="project" value="InterPro"/>
</dbReference>
<dbReference type="PANTHER" id="PTHR42885">
    <property type="entry name" value="HISTIDINOL-PHOSPHATE AMINOTRANSFERASE-RELATED"/>
    <property type="match status" value="1"/>
</dbReference>
<organism evidence="12 13">
    <name type="scientific">Malassezia pachydermatis</name>
    <dbReference type="NCBI Taxonomy" id="77020"/>
    <lineage>
        <taxon>Eukaryota</taxon>
        <taxon>Fungi</taxon>
        <taxon>Dikarya</taxon>
        <taxon>Basidiomycota</taxon>
        <taxon>Ustilaginomycotina</taxon>
        <taxon>Malasseziomycetes</taxon>
        <taxon>Malasseziales</taxon>
        <taxon>Malasseziaceae</taxon>
        <taxon>Malassezia</taxon>
    </lineage>
</organism>
<keyword evidence="13" id="KW-1185">Reference proteome</keyword>
<evidence type="ECO:0000256" key="9">
    <source>
        <dbReference type="ARBA" id="ARBA00030262"/>
    </source>
</evidence>
<comment type="cofactor">
    <cofactor evidence="1">
        <name>pyridoxal 5'-phosphate</name>
        <dbReference type="ChEBI" id="CHEBI:597326"/>
    </cofactor>
</comment>
<evidence type="ECO:0000256" key="8">
    <source>
        <dbReference type="ARBA" id="ARBA00023102"/>
    </source>
</evidence>
<dbReference type="SUPFAM" id="SSF53383">
    <property type="entry name" value="PLP-dependent transferases"/>
    <property type="match status" value="1"/>
</dbReference>
<keyword evidence="5" id="KW-0028">Amino-acid biosynthesis</keyword>
<dbReference type="STRING" id="77020.A0A0M8MUS6"/>
<evidence type="ECO:0000256" key="10">
    <source>
        <dbReference type="ARBA" id="ARBA00047481"/>
    </source>
</evidence>
<dbReference type="RefSeq" id="XP_017991653.1">
    <property type="nucleotide sequence ID" value="XM_018138602.1"/>
</dbReference>
<evidence type="ECO:0000256" key="3">
    <source>
        <dbReference type="ARBA" id="ARBA00012748"/>
    </source>
</evidence>
<dbReference type="PANTHER" id="PTHR42885:SF2">
    <property type="entry name" value="HISTIDINOL-PHOSPHATE AMINOTRANSFERASE"/>
    <property type="match status" value="1"/>
</dbReference>
<dbReference type="EMBL" id="LGAV01000004">
    <property type="protein sequence ID" value="KOS14021.1"/>
    <property type="molecule type" value="Genomic_DNA"/>
</dbReference>
<keyword evidence="8" id="KW-0368">Histidine biosynthesis</keyword>
<dbReference type="Proteomes" id="UP000037751">
    <property type="component" value="Unassembled WGS sequence"/>
</dbReference>
<gene>
    <name evidence="12" type="ORF">Malapachy_4147</name>
</gene>
<dbReference type="Pfam" id="PF00155">
    <property type="entry name" value="Aminotran_1_2"/>
    <property type="match status" value="1"/>
</dbReference>
<keyword evidence="4 12" id="KW-0032">Aminotransferase</keyword>
<dbReference type="InterPro" id="IPR015424">
    <property type="entry name" value="PyrdxlP-dep_Trfase"/>
</dbReference>
<dbReference type="CDD" id="cd00609">
    <property type="entry name" value="AAT_like"/>
    <property type="match status" value="1"/>
</dbReference>
<protein>
    <recommendedName>
        <fullName evidence="3">histidinol-phosphate transaminase</fullName>
        <ecNumber evidence="3">2.6.1.9</ecNumber>
    </recommendedName>
    <alternativeName>
        <fullName evidence="9">Imidazole acetol-phosphate transaminase</fullName>
    </alternativeName>
</protein>
<dbReference type="InterPro" id="IPR004839">
    <property type="entry name" value="Aminotransferase_I/II_large"/>
</dbReference>
<proteinExistence type="inferred from homology"/>
<sequence length="409" mass="44194">MSVLGLDVEAYKLCKDHKPAHFQLENVVRPNILALQPYRCARDDYQEGVLLDANENALGTSIPPALNKHTHLDLHRYPDPSLHGVRPRITELRGMPHSAFTFLGVGSDEVIDLIQRCFARPGQDKVLICPPTYGMYSVSAAVNDLAVVKVPLITEGGQFQVDVPKVQAALAADPSIKMVFLCSPGNPTGTLIPLSDVRKILETPEYRGLVVVDEAYIDFALEEQASGQKHGTEPLSAASLVSEYANLIVSQTLSKAHGLAGVRLGLAFAQPPIIQVMNNTKAPYNISSPAAYLAAQALTEESVSHMRANLRTLIANRDQLVKDLATIPSVGHVLGGNDANFLLVQILDKPGGVPDNDRAAMAYKCMAEKHGLVVRNRSSELGCKGCLRITIGTAEENAMCIQLLRSLLA</sequence>
<dbReference type="GO" id="GO:0004400">
    <property type="term" value="F:histidinol-phosphate transaminase activity"/>
    <property type="evidence" value="ECO:0007669"/>
    <property type="project" value="UniProtKB-EC"/>
</dbReference>